<sequence length="337" mass="38543">MSLKDYLKDRSLDLMIKAFVFIFIAALLSVLDIGGYAIGFIMSILIGAEWLVFLHSYLRKYHFYKKLAKQYEGLEKKYLLSEVMERPTFEEGVFLYDLFRGTTKSMNDQIALYKYSAKEYREYIETWVHEVKTPIAASRLMLSNHPSSISKSLGEEMDKIEGFVEQALFYSRSSDVEKDYIIKKVNLESLVKASIKKYSRVLIEHKIAIELGGLDYSVYTDSKWMDFILGQIIGNAIKYRSNHPQLSFKATILENSIVLQIQDNGIGIKETDLSRVFDKGFTGENGRRYSKSTGLGLYLAKKLCSKLGLEIGIRSTEQIGTTVSIVFPKSKMHLLVL</sequence>
<feature type="domain" description="Histidine kinase" evidence="12">
    <location>
        <begin position="126"/>
        <end position="331"/>
    </location>
</feature>
<evidence type="ECO:0000313" key="14">
    <source>
        <dbReference type="Proteomes" id="UP000008467"/>
    </source>
</evidence>
<dbReference type="GO" id="GO:0004721">
    <property type="term" value="F:phosphoprotein phosphatase activity"/>
    <property type="evidence" value="ECO:0007669"/>
    <property type="project" value="TreeGrafter"/>
</dbReference>
<evidence type="ECO:0000256" key="7">
    <source>
        <dbReference type="ARBA" id="ARBA00022777"/>
    </source>
</evidence>
<dbReference type="PRINTS" id="PR00344">
    <property type="entry name" value="BCTRLSENSOR"/>
</dbReference>
<dbReference type="InterPro" id="IPR050351">
    <property type="entry name" value="BphY/WalK/GraS-like"/>
</dbReference>
<dbReference type="EMBL" id="CP002582">
    <property type="protein sequence ID" value="ADZ83293.1"/>
    <property type="molecule type" value="Genomic_DNA"/>
</dbReference>
<dbReference type="InterPro" id="IPR036890">
    <property type="entry name" value="HATPase_C_sf"/>
</dbReference>
<keyword evidence="14" id="KW-1185">Reference proteome</keyword>
<evidence type="ECO:0000256" key="6">
    <source>
        <dbReference type="ARBA" id="ARBA00022692"/>
    </source>
</evidence>
<dbReference type="PANTHER" id="PTHR45453:SF2">
    <property type="entry name" value="HISTIDINE KINASE"/>
    <property type="match status" value="1"/>
</dbReference>
<dbReference type="EC" id="2.7.13.3" evidence="3"/>
<dbReference type="Gene3D" id="3.30.565.10">
    <property type="entry name" value="Histidine kinase-like ATPase, C-terminal domain"/>
    <property type="match status" value="1"/>
</dbReference>
<dbReference type="SUPFAM" id="SSF55874">
    <property type="entry name" value="ATPase domain of HSP90 chaperone/DNA topoisomerase II/histidine kinase"/>
    <property type="match status" value="1"/>
</dbReference>
<evidence type="ECO:0000313" key="13">
    <source>
        <dbReference type="EMBL" id="ADZ83293.1"/>
    </source>
</evidence>
<keyword evidence="8 11" id="KW-1133">Transmembrane helix</keyword>
<name>F2JKP0_CELLD</name>
<dbReference type="Proteomes" id="UP000008467">
    <property type="component" value="Chromosome"/>
</dbReference>
<dbReference type="InterPro" id="IPR003594">
    <property type="entry name" value="HATPase_dom"/>
</dbReference>
<proteinExistence type="predicted"/>
<dbReference type="eggNOG" id="COG2205">
    <property type="taxonomic scope" value="Bacteria"/>
</dbReference>
<evidence type="ECO:0000256" key="1">
    <source>
        <dbReference type="ARBA" id="ARBA00000085"/>
    </source>
</evidence>
<accession>F2JKP0</accession>
<keyword evidence="9" id="KW-0902">Two-component regulatory system</keyword>
<comment type="subcellular location">
    <subcellularLocation>
        <location evidence="2">Cell membrane</location>
        <topology evidence="2">Multi-pass membrane protein</topology>
    </subcellularLocation>
</comment>
<dbReference type="GO" id="GO:0000155">
    <property type="term" value="F:phosphorelay sensor kinase activity"/>
    <property type="evidence" value="ECO:0007669"/>
    <property type="project" value="TreeGrafter"/>
</dbReference>
<feature type="transmembrane region" description="Helical" evidence="11">
    <location>
        <begin position="37"/>
        <end position="58"/>
    </location>
</feature>
<dbReference type="RefSeq" id="WP_013656591.1">
    <property type="nucleotide sequence ID" value="NC_015275.1"/>
</dbReference>
<evidence type="ECO:0000256" key="2">
    <source>
        <dbReference type="ARBA" id="ARBA00004651"/>
    </source>
</evidence>
<dbReference type="Pfam" id="PF02518">
    <property type="entry name" value="HATPase_c"/>
    <property type="match status" value="1"/>
</dbReference>
<evidence type="ECO:0000256" key="10">
    <source>
        <dbReference type="ARBA" id="ARBA00023136"/>
    </source>
</evidence>
<organism evidence="13 14">
    <name type="scientific">Cellulosilyticum lentocellum (strain ATCC 49066 / DSM 5427 / NCIMB 11756 / RHM5)</name>
    <name type="common">Clostridium lentocellum</name>
    <dbReference type="NCBI Taxonomy" id="642492"/>
    <lineage>
        <taxon>Bacteria</taxon>
        <taxon>Bacillati</taxon>
        <taxon>Bacillota</taxon>
        <taxon>Clostridia</taxon>
        <taxon>Lachnospirales</taxon>
        <taxon>Cellulosilyticaceae</taxon>
        <taxon>Cellulosilyticum</taxon>
    </lineage>
</organism>
<feature type="transmembrane region" description="Helical" evidence="11">
    <location>
        <begin position="12"/>
        <end position="31"/>
    </location>
</feature>
<gene>
    <name evidence="13" type="ordered locus">Clole_1568</name>
</gene>
<dbReference type="AlphaFoldDB" id="F2JKP0"/>
<reference evidence="13 14" key="1">
    <citation type="journal article" date="2011" name="J. Bacteriol.">
        <title>Complete genome sequence of the cellulose-degrading bacterium Cellulosilyticum lentocellum.</title>
        <authorList>
            <consortium name="US DOE Joint Genome Institute"/>
            <person name="Miller D.A."/>
            <person name="Suen G."/>
            <person name="Bruce D."/>
            <person name="Copeland A."/>
            <person name="Cheng J.F."/>
            <person name="Detter C."/>
            <person name="Goodwin L.A."/>
            <person name="Han C.S."/>
            <person name="Hauser L.J."/>
            <person name="Land M.L."/>
            <person name="Lapidus A."/>
            <person name="Lucas S."/>
            <person name="Meincke L."/>
            <person name="Pitluck S."/>
            <person name="Tapia R."/>
            <person name="Teshima H."/>
            <person name="Woyke T."/>
            <person name="Fox B.G."/>
            <person name="Angert E.R."/>
            <person name="Currie C.R."/>
        </authorList>
    </citation>
    <scope>NUCLEOTIDE SEQUENCE [LARGE SCALE GENOMIC DNA]</scope>
    <source>
        <strain evidence="14">ATCC 49066 / DSM 5427 / NCIMB 11756 / RHM5</strain>
    </source>
</reference>
<protein>
    <recommendedName>
        <fullName evidence="3">histidine kinase</fullName>
        <ecNumber evidence="3">2.7.13.3</ecNumber>
    </recommendedName>
</protein>
<dbReference type="HOGENOM" id="CLU_000445_13_1_9"/>
<keyword evidence="7 13" id="KW-0418">Kinase</keyword>
<evidence type="ECO:0000256" key="8">
    <source>
        <dbReference type="ARBA" id="ARBA00022989"/>
    </source>
</evidence>
<evidence type="ECO:0000259" key="12">
    <source>
        <dbReference type="PROSITE" id="PS50109"/>
    </source>
</evidence>
<evidence type="ECO:0000256" key="3">
    <source>
        <dbReference type="ARBA" id="ARBA00012438"/>
    </source>
</evidence>
<keyword evidence="4" id="KW-1003">Cell membrane</keyword>
<dbReference type="GO" id="GO:0005886">
    <property type="term" value="C:plasma membrane"/>
    <property type="evidence" value="ECO:0007669"/>
    <property type="project" value="UniProtKB-SubCell"/>
</dbReference>
<keyword evidence="5" id="KW-0808">Transferase</keyword>
<comment type="catalytic activity">
    <reaction evidence="1">
        <text>ATP + protein L-histidine = ADP + protein N-phospho-L-histidine.</text>
        <dbReference type="EC" id="2.7.13.3"/>
    </reaction>
</comment>
<evidence type="ECO:0000256" key="9">
    <source>
        <dbReference type="ARBA" id="ARBA00023012"/>
    </source>
</evidence>
<dbReference type="InterPro" id="IPR004358">
    <property type="entry name" value="Sig_transdc_His_kin-like_C"/>
</dbReference>
<dbReference type="GO" id="GO:0016036">
    <property type="term" value="P:cellular response to phosphate starvation"/>
    <property type="evidence" value="ECO:0007669"/>
    <property type="project" value="TreeGrafter"/>
</dbReference>
<evidence type="ECO:0000256" key="5">
    <source>
        <dbReference type="ARBA" id="ARBA00022679"/>
    </source>
</evidence>
<dbReference type="InterPro" id="IPR005467">
    <property type="entry name" value="His_kinase_dom"/>
</dbReference>
<dbReference type="PROSITE" id="PS50109">
    <property type="entry name" value="HIS_KIN"/>
    <property type="match status" value="1"/>
</dbReference>
<dbReference type="KEGG" id="cle:Clole_1568"/>
<keyword evidence="10 11" id="KW-0472">Membrane</keyword>
<dbReference type="PANTHER" id="PTHR45453">
    <property type="entry name" value="PHOSPHATE REGULON SENSOR PROTEIN PHOR"/>
    <property type="match status" value="1"/>
</dbReference>
<evidence type="ECO:0000256" key="11">
    <source>
        <dbReference type="SAM" id="Phobius"/>
    </source>
</evidence>
<dbReference type="STRING" id="642492.Clole_1568"/>
<evidence type="ECO:0000256" key="4">
    <source>
        <dbReference type="ARBA" id="ARBA00022475"/>
    </source>
</evidence>
<dbReference type="SMART" id="SM00387">
    <property type="entry name" value="HATPase_c"/>
    <property type="match status" value="1"/>
</dbReference>
<keyword evidence="6 11" id="KW-0812">Transmembrane</keyword>